<evidence type="ECO:0000313" key="3">
    <source>
        <dbReference type="EnsemblProtists" id="PYU1_T005121"/>
    </source>
</evidence>
<feature type="region of interest" description="Disordered" evidence="1">
    <location>
        <begin position="279"/>
        <end position="305"/>
    </location>
</feature>
<dbReference type="AlphaFoldDB" id="K3WJH9"/>
<sequence length="330" mass="34429">MKICKPSTLIGFLCLAQHASASTPGLEDKSFKPGNVSDMAGMDHFKNIKTAANFGKAAGKIDVCPSGDCTNGQVINLAMSRLEELDTTLNVVSMAENFNKADGVWSALVEHEMGDGIIAMTTSYIATLSVKEKGAVVSKPTFNLTASIFSGNGTTKNGNQTVPVPAGGLKFTVSIAGWLFQADANTLRFAVTLKAKGKGTAPKALDAPVKAKRNGMDAIDRVTMGEGMFMDAPTTAVVDGKDTAITASVEMTGGTVEYVWVFPHFTKTLFYDPVVSSTDESATSTTTTTATTTPSITAPTPTSTTTSAARTFTLSSVIATGILILGCAFF</sequence>
<reference evidence="4" key="2">
    <citation type="submission" date="2010-04" db="EMBL/GenBank/DDBJ databases">
        <authorList>
            <person name="Buell R."/>
            <person name="Hamilton J."/>
            <person name="Hostetler J."/>
        </authorList>
    </citation>
    <scope>NUCLEOTIDE SEQUENCE [LARGE SCALE GENOMIC DNA]</scope>
    <source>
        <strain evidence="4">DAOM:BR144</strain>
    </source>
</reference>
<reference evidence="4" key="1">
    <citation type="journal article" date="2010" name="Genome Biol.">
        <title>Genome sequence of the necrotrophic plant pathogen Pythium ultimum reveals original pathogenicity mechanisms and effector repertoire.</title>
        <authorList>
            <person name="Levesque C.A."/>
            <person name="Brouwer H."/>
            <person name="Cano L."/>
            <person name="Hamilton J.P."/>
            <person name="Holt C."/>
            <person name="Huitema E."/>
            <person name="Raffaele S."/>
            <person name="Robideau G.P."/>
            <person name="Thines M."/>
            <person name="Win J."/>
            <person name="Zerillo M.M."/>
            <person name="Beakes G.W."/>
            <person name="Boore J.L."/>
            <person name="Busam D."/>
            <person name="Dumas B."/>
            <person name="Ferriera S."/>
            <person name="Fuerstenberg S.I."/>
            <person name="Gachon C.M."/>
            <person name="Gaulin E."/>
            <person name="Govers F."/>
            <person name="Grenville-Briggs L."/>
            <person name="Horner N."/>
            <person name="Hostetler J."/>
            <person name="Jiang R.H."/>
            <person name="Johnson J."/>
            <person name="Krajaejun T."/>
            <person name="Lin H."/>
            <person name="Meijer H.J."/>
            <person name="Moore B."/>
            <person name="Morris P."/>
            <person name="Phuntmart V."/>
            <person name="Puiu D."/>
            <person name="Shetty J."/>
            <person name="Stajich J.E."/>
            <person name="Tripathy S."/>
            <person name="Wawra S."/>
            <person name="van West P."/>
            <person name="Whitty B.R."/>
            <person name="Coutinho P.M."/>
            <person name="Henrissat B."/>
            <person name="Martin F."/>
            <person name="Thomas P.D."/>
            <person name="Tyler B.M."/>
            <person name="De Vries R.P."/>
            <person name="Kamoun S."/>
            <person name="Yandell M."/>
            <person name="Tisserat N."/>
            <person name="Buell C.R."/>
        </authorList>
    </citation>
    <scope>NUCLEOTIDE SEQUENCE</scope>
    <source>
        <strain evidence="4">DAOM:BR144</strain>
    </source>
</reference>
<dbReference type="Proteomes" id="UP000019132">
    <property type="component" value="Unassembled WGS sequence"/>
</dbReference>
<dbReference type="PANTHER" id="PTHR34733">
    <property type="match status" value="1"/>
</dbReference>
<feature type="signal peptide" evidence="2">
    <location>
        <begin position="1"/>
        <end position="21"/>
    </location>
</feature>
<dbReference type="HOGENOM" id="CLU_055369_1_0_1"/>
<dbReference type="EMBL" id="GL376564">
    <property type="status" value="NOT_ANNOTATED_CDS"/>
    <property type="molecule type" value="Genomic_DNA"/>
</dbReference>
<dbReference type="VEuPathDB" id="FungiDB:PYU1_G005110"/>
<keyword evidence="4" id="KW-1185">Reference proteome</keyword>
<organism evidence="3 4">
    <name type="scientific">Globisporangium ultimum (strain ATCC 200006 / CBS 805.95 / DAOM BR144)</name>
    <name type="common">Pythium ultimum</name>
    <dbReference type="NCBI Taxonomy" id="431595"/>
    <lineage>
        <taxon>Eukaryota</taxon>
        <taxon>Sar</taxon>
        <taxon>Stramenopiles</taxon>
        <taxon>Oomycota</taxon>
        <taxon>Peronosporomycetes</taxon>
        <taxon>Pythiales</taxon>
        <taxon>Pythiaceae</taxon>
        <taxon>Globisporangium</taxon>
    </lineage>
</organism>
<evidence type="ECO:0000313" key="4">
    <source>
        <dbReference type="Proteomes" id="UP000019132"/>
    </source>
</evidence>
<dbReference type="PANTHER" id="PTHR34733:SF1">
    <property type="match status" value="1"/>
</dbReference>
<reference evidence="3" key="3">
    <citation type="submission" date="2015-02" db="UniProtKB">
        <authorList>
            <consortium name="EnsemblProtists"/>
        </authorList>
    </citation>
    <scope>IDENTIFICATION</scope>
    <source>
        <strain evidence="3">DAOM BR144</strain>
    </source>
</reference>
<dbReference type="OMA" id="GDTSFEW"/>
<dbReference type="eggNOG" id="ENOG502SBX8">
    <property type="taxonomic scope" value="Eukaryota"/>
</dbReference>
<name>K3WJH9_GLOUD</name>
<accession>K3WJH9</accession>
<feature type="chain" id="PRO_5003867723" description="DOMON domain-containing protein" evidence="2">
    <location>
        <begin position="22"/>
        <end position="330"/>
    </location>
</feature>
<proteinExistence type="predicted"/>
<dbReference type="InParanoid" id="K3WJH9"/>
<evidence type="ECO:0000256" key="2">
    <source>
        <dbReference type="SAM" id="SignalP"/>
    </source>
</evidence>
<dbReference type="EnsemblProtists" id="PYU1_T005121">
    <property type="protein sequence ID" value="PYU1_T005121"/>
    <property type="gene ID" value="PYU1_G005110"/>
</dbReference>
<keyword evidence="2" id="KW-0732">Signal</keyword>
<evidence type="ECO:0008006" key="5">
    <source>
        <dbReference type="Google" id="ProtNLM"/>
    </source>
</evidence>
<evidence type="ECO:0000256" key="1">
    <source>
        <dbReference type="SAM" id="MobiDB-lite"/>
    </source>
</evidence>
<protein>
    <recommendedName>
        <fullName evidence="5">DOMON domain-containing protein</fullName>
    </recommendedName>
</protein>